<reference evidence="2" key="1">
    <citation type="submission" date="2024-06" db="EMBL/GenBank/DDBJ databases">
        <authorList>
            <person name="Liu X."/>
            <person name="Lenzi L."/>
            <person name="Haldenby T S."/>
            <person name="Uol C."/>
        </authorList>
    </citation>
    <scope>NUCLEOTIDE SEQUENCE</scope>
</reference>
<dbReference type="AlphaFoldDB" id="A0AAV2TQ58"/>
<comment type="similarity">
    <text evidence="1">Belongs to the UPF0538 family.</text>
</comment>
<gene>
    <name evidence="2" type="ORF">CDAUBV1_LOCUS14137</name>
</gene>
<dbReference type="Pfam" id="PF10209">
    <property type="entry name" value="DUF2340"/>
    <property type="match status" value="1"/>
</dbReference>
<comment type="caution">
    <text evidence="2">The sequence shown here is derived from an EMBL/GenBank/DDBJ whole genome shotgun (WGS) entry which is preliminary data.</text>
</comment>
<dbReference type="PANTHER" id="PTHR18444:SF9">
    <property type="entry name" value="UPF0538 PROTEIN C2ORF76"/>
    <property type="match status" value="1"/>
</dbReference>
<sequence>MSDVIDVPITFIRSFKYRSTFYLNLPKVSRSSTVAELFDTALNALQKDSSAPPPFKTFTYDGFKIRHKAYGSKSGDLLIEMKTEPIRRSNQTLKSLGIQNESEVAMFNLADYESFLKDPEFAW</sequence>
<evidence type="ECO:0000256" key="1">
    <source>
        <dbReference type="ARBA" id="ARBA00007176"/>
    </source>
</evidence>
<dbReference type="InterPro" id="IPR018794">
    <property type="entry name" value="UPF0538"/>
</dbReference>
<protein>
    <submittedName>
        <fullName evidence="2">Uncharacterized protein</fullName>
    </submittedName>
</protein>
<dbReference type="Proteomes" id="UP001497525">
    <property type="component" value="Unassembled WGS sequence"/>
</dbReference>
<evidence type="ECO:0000313" key="2">
    <source>
        <dbReference type="EMBL" id="CAL5139089.1"/>
    </source>
</evidence>
<dbReference type="PANTHER" id="PTHR18444">
    <property type="entry name" value="UPF0538 FAMILY MEMBER"/>
    <property type="match status" value="1"/>
</dbReference>
<name>A0AAV2TQ58_CALDB</name>
<accession>A0AAV2TQ58</accession>
<dbReference type="EMBL" id="CAXLJL010000589">
    <property type="protein sequence ID" value="CAL5139089.1"/>
    <property type="molecule type" value="Genomic_DNA"/>
</dbReference>
<evidence type="ECO:0000313" key="3">
    <source>
        <dbReference type="Proteomes" id="UP001497525"/>
    </source>
</evidence>
<proteinExistence type="inferred from homology"/>
<organism evidence="2 3">
    <name type="scientific">Calicophoron daubneyi</name>
    <name type="common">Rumen fluke</name>
    <name type="synonym">Paramphistomum daubneyi</name>
    <dbReference type="NCBI Taxonomy" id="300641"/>
    <lineage>
        <taxon>Eukaryota</taxon>
        <taxon>Metazoa</taxon>
        <taxon>Spiralia</taxon>
        <taxon>Lophotrochozoa</taxon>
        <taxon>Platyhelminthes</taxon>
        <taxon>Trematoda</taxon>
        <taxon>Digenea</taxon>
        <taxon>Plagiorchiida</taxon>
        <taxon>Pronocephalata</taxon>
        <taxon>Paramphistomoidea</taxon>
        <taxon>Paramphistomidae</taxon>
        <taxon>Calicophoron</taxon>
    </lineage>
</organism>